<feature type="region of interest" description="Disordered" evidence="2">
    <location>
        <begin position="344"/>
        <end position="379"/>
    </location>
</feature>
<feature type="coiled-coil region" evidence="1">
    <location>
        <begin position="993"/>
        <end position="1027"/>
    </location>
</feature>
<feature type="region of interest" description="Disordered" evidence="2">
    <location>
        <begin position="1"/>
        <end position="20"/>
    </location>
</feature>
<evidence type="ECO:0000256" key="2">
    <source>
        <dbReference type="SAM" id="MobiDB-lite"/>
    </source>
</evidence>
<evidence type="ECO:0008006" key="5">
    <source>
        <dbReference type="Google" id="ProtNLM"/>
    </source>
</evidence>
<gene>
    <name evidence="3" type="ORF">HJC23_003196</name>
</gene>
<name>A0ABD3NHD1_9STRA</name>
<accession>A0ABD3NHD1</accession>
<feature type="compositionally biased region" description="Polar residues" evidence="2">
    <location>
        <begin position="344"/>
        <end position="361"/>
    </location>
</feature>
<evidence type="ECO:0000256" key="1">
    <source>
        <dbReference type="SAM" id="Coils"/>
    </source>
</evidence>
<dbReference type="EMBL" id="JABMIG020000543">
    <property type="protein sequence ID" value="KAL3775353.1"/>
    <property type="molecule type" value="Genomic_DNA"/>
</dbReference>
<feature type="compositionally biased region" description="Polar residues" evidence="2">
    <location>
        <begin position="368"/>
        <end position="379"/>
    </location>
</feature>
<comment type="caution">
    <text evidence="3">The sequence shown here is derived from an EMBL/GenBank/DDBJ whole genome shotgun (WGS) entry which is preliminary data.</text>
</comment>
<proteinExistence type="predicted"/>
<sequence>MNDKHQNFEQTTNPECWRGRHHQVPAYDDHYFPVHSMESQCSNHELNRPSRPTARVPSLPTSDQRFHGKHATTEGLIALQDTAFFRRGPPNSCLAPFQQAQPFNQYSPTNTTCDVSKTSSGDNGNGAVGTSSQCEMPTVTMLGVFEYFQEALTHGSRMLTNDAASEGPDANHNIYHTQVSETVDQKISNLATQPQPLMKQKTTTITATKQPGKRAGVIFSRLSNEQPNVAVISMIMHDSIFAQHNENYGGKLEGSVVVAVNGSIVDDARHAARLVIMAEGDVSLVVEISPLKSEVEVEKEKERIVSGAVDMVHEDLSGTGKNVEEIPSNISMLEEVMDLEHNDLPSNSSIVKRDPSSLQSSDVRKNNEAGSKQNLEAIPSVQSSLEEGMELEYSGDASKTDIIEMAPSSLKMQLKNRMESRKHSFNPLHHNYTSLMVSSSCSTSEGSNASSVLSSVSRRRIDLFANRLDDSSSIHSDTNRISRFLQRSEASSGGSSPETVCEETGAIARNNCIEDDIMTPKKNNINRKLARICPSRDSYNEGQQSSFGEAFENQWFKDTKQVYSNDSQQLHANNSSLTASTASLTYVPSTSYDDGSVIDIQSMLESRASDSLPSIKSTSKVNSESTNSMLLGSESNNATWKRVQKDGTLNIVPLAYNADEDSVRDLPTPMLIKRIENLFGNIDNTHAIPFLSVSAAFSCSDEKKTARKAVTPVASIAEKSATSPSISSRLENNARANDVFDRIMNKYAKMSFDSTVQETQSKGSNQSEIFVARDVNNEMSSLSSTSLERVVTNKYFSSLLLQNGAEYNSTSQSNSVLFKNDSEALRAKSVNPSGLASNNLHYRMKVMEIQLKESIDSDDNSAHFIGMGTNEYEDDDVSTLSRSTCLTIGSASFCSTDTKEIQSHVKSLVHGIVQKEIEKSGTMKKELEEALKSKAILESRVRKLERRNNKQQLELRKAHMQNETIVEEIDKEMTFHLTRKAAELKSCVEAALAQAEESKQRALEIARSDMEQEILALRAELDEALANGVHLDASLQRALALVESNRQTLRLAAESDARDAIKMKDEIENSFVSTVDEFEAWAEKQVTLMERLEEAMSNSGGIKAEDEAKLLKIKESLESAMCGMTRMQYRMKTRTQSGNYSGYV</sequence>
<feature type="region of interest" description="Disordered" evidence="2">
    <location>
        <begin position="112"/>
        <end position="131"/>
    </location>
</feature>
<feature type="region of interest" description="Disordered" evidence="2">
    <location>
        <begin position="609"/>
        <end position="630"/>
    </location>
</feature>
<evidence type="ECO:0000313" key="4">
    <source>
        <dbReference type="Proteomes" id="UP001516023"/>
    </source>
</evidence>
<evidence type="ECO:0000313" key="3">
    <source>
        <dbReference type="EMBL" id="KAL3775353.1"/>
    </source>
</evidence>
<dbReference type="Proteomes" id="UP001516023">
    <property type="component" value="Unassembled WGS sequence"/>
</dbReference>
<dbReference type="AlphaFoldDB" id="A0ABD3NHD1"/>
<reference evidence="3 4" key="1">
    <citation type="journal article" date="2020" name="G3 (Bethesda)">
        <title>Improved Reference Genome for Cyclotella cryptica CCMP332, a Model for Cell Wall Morphogenesis, Salinity Adaptation, and Lipid Production in Diatoms (Bacillariophyta).</title>
        <authorList>
            <person name="Roberts W.R."/>
            <person name="Downey K.M."/>
            <person name="Ruck E.C."/>
            <person name="Traller J.C."/>
            <person name="Alverson A.J."/>
        </authorList>
    </citation>
    <scope>NUCLEOTIDE SEQUENCE [LARGE SCALE GENOMIC DNA]</scope>
    <source>
        <strain evidence="3 4">CCMP332</strain>
    </source>
</reference>
<organism evidence="3 4">
    <name type="scientific">Cyclotella cryptica</name>
    <dbReference type="NCBI Taxonomy" id="29204"/>
    <lineage>
        <taxon>Eukaryota</taxon>
        <taxon>Sar</taxon>
        <taxon>Stramenopiles</taxon>
        <taxon>Ochrophyta</taxon>
        <taxon>Bacillariophyta</taxon>
        <taxon>Coscinodiscophyceae</taxon>
        <taxon>Thalassiosirophycidae</taxon>
        <taxon>Stephanodiscales</taxon>
        <taxon>Stephanodiscaceae</taxon>
        <taxon>Cyclotella</taxon>
    </lineage>
</organism>
<keyword evidence="4" id="KW-1185">Reference proteome</keyword>
<feature type="region of interest" description="Disordered" evidence="2">
    <location>
        <begin position="41"/>
        <end position="66"/>
    </location>
</feature>
<keyword evidence="1" id="KW-0175">Coiled coil</keyword>
<protein>
    <recommendedName>
        <fullName evidence="5">PDZ domain-containing protein</fullName>
    </recommendedName>
</protein>
<feature type="coiled-coil region" evidence="1">
    <location>
        <begin position="927"/>
        <end position="963"/>
    </location>
</feature>